<dbReference type="RefSeq" id="WP_209051432.1">
    <property type="nucleotide sequence ID" value="NZ_CP072425.1"/>
</dbReference>
<reference evidence="1 2" key="1">
    <citation type="submission" date="2021-03" db="EMBL/GenBank/DDBJ databases">
        <title>Complete Genome of Pseudoalteromonas viridis Strain BBR56, a new biocontrol bacterial candidate.</title>
        <authorList>
            <person name="Handayani D.P."/>
            <person name="Isnansetyo A."/>
            <person name="Istiqomah I."/>
            <person name="Jumina J."/>
        </authorList>
    </citation>
    <scope>NUCLEOTIDE SEQUENCE [LARGE SCALE GENOMIC DNA]</scope>
    <source>
        <strain evidence="1 2">BBR56</strain>
    </source>
</reference>
<gene>
    <name evidence="1" type="ORF">J5X90_12170</name>
</gene>
<keyword evidence="2" id="KW-1185">Reference proteome</keyword>
<proteinExistence type="predicted"/>
<protein>
    <submittedName>
        <fullName evidence="1">Uncharacterized protein</fullName>
    </submittedName>
</protein>
<dbReference type="Proteomes" id="UP000665025">
    <property type="component" value="Chromosome 1"/>
</dbReference>
<organism evidence="1 2">
    <name type="scientific">Pseudoalteromonas viridis</name>
    <dbReference type="NCBI Taxonomy" id="339617"/>
    <lineage>
        <taxon>Bacteria</taxon>
        <taxon>Pseudomonadati</taxon>
        <taxon>Pseudomonadota</taxon>
        <taxon>Gammaproteobacteria</taxon>
        <taxon>Alteromonadales</taxon>
        <taxon>Pseudoalteromonadaceae</taxon>
        <taxon>Pseudoalteromonas</taxon>
    </lineage>
</organism>
<name>A0ABX7V3P3_9GAMM</name>
<sequence length="174" mass="20043">MNILVADYGLGPLVDVEKTIQAGIAKLFERNRTEPWFDGLWMNEYGEVLYGSLLVSAQAYCVGSLRDINEIRVSLGLNKLTKEKAYKTHRVKVQGYSLIELVNCAANYFKHRDEWSDTWPENYTTRVLTAFSMDCEFLINEIQGFIDSEYGYKTLSDLVSEWRSDLIEQSKNES</sequence>
<accession>A0ABX7V3P3</accession>
<evidence type="ECO:0000313" key="2">
    <source>
        <dbReference type="Proteomes" id="UP000665025"/>
    </source>
</evidence>
<dbReference type="EMBL" id="CP072425">
    <property type="protein sequence ID" value="QTL34317.1"/>
    <property type="molecule type" value="Genomic_DNA"/>
</dbReference>
<evidence type="ECO:0000313" key="1">
    <source>
        <dbReference type="EMBL" id="QTL34317.1"/>
    </source>
</evidence>